<reference evidence="1" key="1">
    <citation type="submission" date="2022-06" db="EMBL/GenBank/DDBJ databases">
        <title>Aeoliella straminimaris, a novel planctomycete from sediments.</title>
        <authorList>
            <person name="Vitorino I.R."/>
            <person name="Lage O.M."/>
        </authorList>
    </citation>
    <scope>NUCLEOTIDE SEQUENCE</scope>
    <source>
        <strain evidence="1">ICT_H6.2</strain>
    </source>
</reference>
<organism evidence="1 2">
    <name type="scientific">Aeoliella straminimaris</name>
    <dbReference type="NCBI Taxonomy" id="2954799"/>
    <lineage>
        <taxon>Bacteria</taxon>
        <taxon>Pseudomonadati</taxon>
        <taxon>Planctomycetota</taxon>
        <taxon>Planctomycetia</taxon>
        <taxon>Pirellulales</taxon>
        <taxon>Lacipirellulaceae</taxon>
        <taxon>Aeoliella</taxon>
    </lineage>
</organism>
<dbReference type="AlphaFoldDB" id="A0A9X2F9H9"/>
<feature type="non-terminal residue" evidence="1">
    <location>
        <position position="154"/>
    </location>
</feature>
<evidence type="ECO:0008006" key="3">
    <source>
        <dbReference type="Google" id="ProtNLM"/>
    </source>
</evidence>
<evidence type="ECO:0000313" key="2">
    <source>
        <dbReference type="Proteomes" id="UP001155241"/>
    </source>
</evidence>
<dbReference type="Proteomes" id="UP001155241">
    <property type="component" value="Unassembled WGS sequence"/>
</dbReference>
<proteinExistence type="predicted"/>
<sequence>MSHRDTQVRLNLVCLRQCLRWLLAGIDWRSITFRDDCRWTPKSLVSAALCWAWSEEQTLGERFHTVRRIILRLEKEQQQLATSYQAFTKILRRWTTPLASLLQPVLQQRMQAALADYWLIAGYLVFAVDGSRIELPRTRSHEQAYSTIRHPRRG</sequence>
<dbReference type="EMBL" id="JAMXLR010000030">
    <property type="protein sequence ID" value="MCO6044047.1"/>
    <property type="molecule type" value="Genomic_DNA"/>
</dbReference>
<name>A0A9X2F9H9_9BACT</name>
<accession>A0A9X2F9H9</accession>
<comment type="caution">
    <text evidence="1">The sequence shown here is derived from an EMBL/GenBank/DDBJ whole genome shotgun (WGS) entry which is preliminary data.</text>
</comment>
<keyword evidence="2" id="KW-1185">Reference proteome</keyword>
<dbReference type="RefSeq" id="WP_252852153.1">
    <property type="nucleotide sequence ID" value="NZ_JAMXLR010000030.1"/>
</dbReference>
<gene>
    <name evidence="1" type="ORF">NG895_09010</name>
</gene>
<evidence type="ECO:0000313" key="1">
    <source>
        <dbReference type="EMBL" id="MCO6044047.1"/>
    </source>
</evidence>
<protein>
    <recommendedName>
        <fullName evidence="3">Transposase</fullName>
    </recommendedName>
</protein>